<dbReference type="Proteomes" id="UP001165583">
    <property type="component" value="Unassembled WGS sequence"/>
</dbReference>
<keyword evidence="5" id="KW-1185">Reference proteome</keyword>
<proteinExistence type="predicted"/>
<feature type="region of interest" description="Disordered" evidence="3">
    <location>
        <begin position="188"/>
        <end position="221"/>
    </location>
</feature>
<name>A0ABT2I6G7_9SPHN</name>
<organism evidence="4 5">
    <name type="scientific">Novosphingobium mangrovi</name>
    <name type="common">ex Huang et al. 2023</name>
    <dbReference type="NCBI Taxonomy" id="2976432"/>
    <lineage>
        <taxon>Bacteria</taxon>
        <taxon>Pseudomonadati</taxon>
        <taxon>Pseudomonadota</taxon>
        <taxon>Alphaproteobacteria</taxon>
        <taxon>Sphingomonadales</taxon>
        <taxon>Sphingomonadaceae</taxon>
        <taxon>Novosphingobium</taxon>
    </lineage>
</organism>
<dbReference type="EC" id="2.7.13.3" evidence="2"/>
<dbReference type="SUPFAM" id="SSF47384">
    <property type="entry name" value="Homodimeric domain of signal transducing histidine kinase"/>
    <property type="match status" value="1"/>
</dbReference>
<keyword evidence="4" id="KW-0418">Kinase</keyword>
<accession>A0ABT2I6G7</accession>
<dbReference type="GO" id="GO:0016301">
    <property type="term" value="F:kinase activity"/>
    <property type="evidence" value="ECO:0007669"/>
    <property type="project" value="UniProtKB-KW"/>
</dbReference>
<evidence type="ECO:0000256" key="1">
    <source>
        <dbReference type="ARBA" id="ARBA00000085"/>
    </source>
</evidence>
<sequence length="605" mass="64381">MHFDDRLDTVLRLPDSGDGIARIQYRQLIDILGRLPGNAASETLDAGFARLDALSARIPATERAGFLRQPLQPMTNPRLLAHLAQAETDVASAAIGTARLTDAEWLALVPELPVRARGILRHRRDLSAAVEALLERLGIHDRGLPPIDAETCAAPAEAAEPEAPAPKVSEAEDDDYISGDVLELLDLADDPPPPTSLSEWAQARAAREKAAPPSPPQVVSSEAGIGAIVRRIEEFRKAREMKGAPEPGTDAPRLPLGDTVPFAAQRAAAIDFATDPEGRIRWADGPHAPAVYGLNLAANDDDSDPAPGAAMRRRLPLRAARLCVSGAPAVSGEWQVDAVPRFDPVGGHFTGYCGRMRRPAAPPETDAAAATRGEADRMREILHELRTPANAIQVAAEIVQQQLYGPAPHEYRALAAAIASDCAHILAGFEELDRLVKLETGVLTLEAGECDLAQILAQTVVRLRSWTDPRSSGFAVDPAATAPSLPVHLDKAEAERLIWRLFAALAGATAPDESLSLSWAQEDARVVVHVALPAALATHEDDARPGFAPGERGQSLSAGMFGIDFTLRLAAAEAAAAGGGMKRDDGMLYLWLPGLTPEQAENSNL</sequence>
<comment type="catalytic activity">
    <reaction evidence="1">
        <text>ATP + protein L-histidine = ADP + protein N-phospho-L-histidine.</text>
        <dbReference type="EC" id="2.7.13.3"/>
    </reaction>
</comment>
<dbReference type="CDD" id="cd00082">
    <property type="entry name" value="HisKA"/>
    <property type="match status" value="1"/>
</dbReference>
<keyword evidence="4" id="KW-0808">Transferase</keyword>
<gene>
    <name evidence="4" type="ORF">NZK81_12690</name>
</gene>
<reference evidence="4" key="1">
    <citation type="submission" date="2022-09" db="EMBL/GenBank/DDBJ databases">
        <title>Novosphingobium sp. Nov., a polycyclic aromatic hydrocarbon-degrading bacterium isolated form mangrove sediments in HongKong.</title>
        <authorList>
            <person name="Hu Z."/>
        </authorList>
    </citation>
    <scope>NUCLEOTIDE SEQUENCE</scope>
    <source>
        <strain evidence="4">HK4-1</strain>
    </source>
</reference>
<evidence type="ECO:0000256" key="2">
    <source>
        <dbReference type="ARBA" id="ARBA00012438"/>
    </source>
</evidence>
<dbReference type="InterPro" id="IPR003661">
    <property type="entry name" value="HisK_dim/P_dom"/>
</dbReference>
<evidence type="ECO:0000256" key="3">
    <source>
        <dbReference type="SAM" id="MobiDB-lite"/>
    </source>
</evidence>
<protein>
    <recommendedName>
        <fullName evidence="2">histidine kinase</fullName>
        <ecNumber evidence="2">2.7.13.3</ecNumber>
    </recommendedName>
</protein>
<evidence type="ECO:0000313" key="4">
    <source>
        <dbReference type="EMBL" id="MCT2400412.1"/>
    </source>
</evidence>
<dbReference type="InterPro" id="IPR036097">
    <property type="entry name" value="HisK_dim/P_sf"/>
</dbReference>
<dbReference type="EMBL" id="JANZXA010000008">
    <property type="protein sequence ID" value="MCT2400412.1"/>
    <property type="molecule type" value="Genomic_DNA"/>
</dbReference>
<comment type="caution">
    <text evidence="4">The sequence shown here is derived from an EMBL/GenBank/DDBJ whole genome shotgun (WGS) entry which is preliminary data.</text>
</comment>
<evidence type="ECO:0000313" key="5">
    <source>
        <dbReference type="Proteomes" id="UP001165583"/>
    </source>
</evidence>
<dbReference type="RefSeq" id="WP_260046460.1">
    <property type="nucleotide sequence ID" value="NZ_JANZXA010000008.1"/>
</dbReference>